<dbReference type="SUPFAM" id="SSF56436">
    <property type="entry name" value="C-type lectin-like"/>
    <property type="match status" value="1"/>
</dbReference>
<dbReference type="InterPro" id="IPR051379">
    <property type="entry name" value="C-type_Lectin_Receptor_IMM"/>
</dbReference>
<name>A0AAJ7PIQ4_LATCA</name>
<reference evidence="8" key="1">
    <citation type="submission" date="2025-08" db="UniProtKB">
        <authorList>
            <consortium name="RefSeq"/>
        </authorList>
    </citation>
    <scope>IDENTIFICATION</scope>
    <source>
        <tissue evidence="8">Brain</tissue>
    </source>
</reference>
<dbReference type="InterPro" id="IPR016187">
    <property type="entry name" value="CTDL_fold"/>
</dbReference>
<dbReference type="Gene3D" id="3.10.100.10">
    <property type="entry name" value="Mannose-Binding Protein A, subunit A"/>
    <property type="match status" value="1"/>
</dbReference>
<dbReference type="Proteomes" id="UP000694890">
    <property type="component" value="Linkage group LG14"/>
</dbReference>
<keyword evidence="5" id="KW-1133">Transmembrane helix</keyword>
<feature type="region of interest" description="Disordered" evidence="4">
    <location>
        <begin position="1"/>
        <end position="36"/>
    </location>
</feature>
<dbReference type="KEGG" id="lcf:108879984"/>
<dbReference type="PANTHER" id="PTHR46746">
    <property type="entry name" value="KILLER CELL LECTIN-LIKE RECEPTOR SUBFAMILY F MEMBER 2"/>
    <property type="match status" value="1"/>
</dbReference>
<dbReference type="CDD" id="cd03593">
    <property type="entry name" value="CLECT_NK_receptors_like"/>
    <property type="match status" value="1"/>
</dbReference>
<evidence type="ECO:0000256" key="2">
    <source>
        <dbReference type="ARBA" id="ARBA00022734"/>
    </source>
</evidence>
<dbReference type="PANTHER" id="PTHR46746:SF9">
    <property type="entry name" value="CD209 ANTIGEN-LIKE PROTEIN C-LIKE"/>
    <property type="match status" value="1"/>
</dbReference>
<evidence type="ECO:0000256" key="4">
    <source>
        <dbReference type="SAM" id="MobiDB-lite"/>
    </source>
</evidence>
<sequence length="245" mass="27816">MSQQAEVNRRRAPNISMDSSLRHLDDDVERETPADTGPGRFSHLVAGVAVSVATIIVFTGLLLSLVLFVARRATPDVDQTSETSGKELMEQLQQCQKEQHDLKLMLHTVTQDSRCSLCPGGWLWWRGHCYFFSVGLEENRQWNKSAEFCQGHNSSLAVIKDSAEMDFIQGVMRTFPQFPFLWVGLTDSKQEGQWLWWDGTDVQHYMLVKVEWDADHRDCADLRGGGSLFAAECEAYGPWVCKRES</sequence>
<organism evidence="7 8">
    <name type="scientific">Lates calcarifer</name>
    <name type="common">Barramundi</name>
    <name type="synonym">Holocentrus calcarifer</name>
    <dbReference type="NCBI Taxonomy" id="8187"/>
    <lineage>
        <taxon>Eukaryota</taxon>
        <taxon>Metazoa</taxon>
        <taxon>Chordata</taxon>
        <taxon>Craniata</taxon>
        <taxon>Vertebrata</taxon>
        <taxon>Euteleostomi</taxon>
        <taxon>Actinopterygii</taxon>
        <taxon>Neopterygii</taxon>
        <taxon>Teleostei</taxon>
        <taxon>Neoteleostei</taxon>
        <taxon>Acanthomorphata</taxon>
        <taxon>Carangaria</taxon>
        <taxon>Carangaria incertae sedis</taxon>
        <taxon>Centropomidae</taxon>
        <taxon>Lates</taxon>
    </lineage>
</organism>
<accession>A0AAJ7PIQ4</accession>
<keyword evidence="2" id="KW-0430">Lectin</keyword>
<keyword evidence="3" id="KW-1015">Disulfide bond</keyword>
<evidence type="ECO:0000256" key="5">
    <source>
        <dbReference type="SAM" id="Phobius"/>
    </source>
</evidence>
<evidence type="ECO:0000256" key="3">
    <source>
        <dbReference type="ARBA" id="ARBA00023157"/>
    </source>
</evidence>
<dbReference type="SMART" id="SM00034">
    <property type="entry name" value="CLECT"/>
    <property type="match status" value="1"/>
</dbReference>
<dbReference type="RefSeq" id="XP_018526953.1">
    <property type="nucleotide sequence ID" value="XM_018671437.2"/>
</dbReference>
<keyword evidence="5" id="KW-0472">Membrane</keyword>
<proteinExistence type="predicted"/>
<gene>
    <name evidence="8" type="primary">LOC108879984</name>
</gene>
<dbReference type="GO" id="GO:0030246">
    <property type="term" value="F:carbohydrate binding"/>
    <property type="evidence" value="ECO:0007669"/>
    <property type="project" value="UniProtKB-KW"/>
</dbReference>
<comment type="subcellular location">
    <subcellularLocation>
        <location evidence="1">Membrane</location>
        <topology evidence="1">Single-pass membrane protein</topology>
    </subcellularLocation>
</comment>
<protein>
    <submittedName>
        <fullName evidence="8">CD209 antigen-like protein E</fullName>
    </submittedName>
</protein>
<dbReference type="AlphaFoldDB" id="A0AAJ7PIQ4"/>
<evidence type="ECO:0000259" key="6">
    <source>
        <dbReference type="PROSITE" id="PS50041"/>
    </source>
</evidence>
<dbReference type="PROSITE" id="PS50041">
    <property type="entry name" value="C_TYPE_LECTIN_2"/>
    <property type="match status" value="1"/>
</dbReference>
<evidence type="ECO:0000256" key="1">
    <source>
        <dbReference type="ARBA" id="ARBA00004167"/>
    </source>
</evidence>
<evidence type="ECO:0000313" key="7">
    <source>
        <dbReference type="Proteomes" id="UP000694890"/>
    </source>
</evidence>
<dbReference type="GO" id="GO:0016020">
    <property type="term" value="C:membrane"/>
    <property type="evidence" value="ECO:0007669"/>
    <property type="project" value="UniProtKB-SubCell"/>
</dbReference>
<feature type="compositionally biased region" description="Basic and acidic residues" evidence="4">
    <location>
        <begin position="20"/>
        <end position="33"/>
    </location>
</feature>
<feature type="transmembrane region" description="Helical" evidence="5">
    <location>
        <begin position="44"/>
        <end position="70"/>
    </location>
</feature>
<dbReference type="GeneID" id="108879984"/>
<dbReference type="InterPro" id="IPR001304">
    <property type="entry name" value="C-type_lectin-like"/>
</dbReference>
<feature type="domain" description="C-type lectin" evidence="6">
    <location>
        <begin position="125"/>
        <end position="242"/>
    </location>
</feature>
<dbReference type="Pfam" id="PF00059">
    <property type="entry name" value="Lectin_C"/>
    <property type="match status" value="1"/>
</dbReference>
<dbReference type="InterPro" id="IPR016186">
    <property type="entry name" value="C-type_lectin-like/link_sf"/>
</dbReference>
<dbReference type="InterPro" id="IPR033992">
    <property type="entry name" value="NKR-like_CTLD"/>
</dbReference>
<evidence type="ECO:0000313" key="8">
    <source>
        <dbReference type="RefSeq" id="XP_018526953.1"/>
    </source>
</evidence>
<keyword evidence="5" id="KW-0812">Transmembrane</keyword>